<feature type="domain" description="Methyltransferase" evidence="1">
    <location>
        <begin position="54"/>
        <end position="164"/>
    </location>
</feature>
<dbReference type="InterPro" id="IPR025714">
    <property type="entry name" value="Methyltranfer_dom"/>
</dbReference>
<reference evidence="3" key="1">
    <citation type="submission" date="2015-06" db="EMBL/GenBank/DDBJ databases">
        <authorList>
            <person name="Parisi A."/>
            <person name="Chiara M."/>
            <person name="Florio D."/>
            <person name="Miccolupo A."/>
            <person name="Manzari C."/>
            <person name="Mion D."/>
            <person name="Caruso M."/>
            <person name="D'erchia A.M."/>
            <person name="Zanoni R."/>
        </authorList>
    </citation>
    <scope>NUCLEOTIDE SEQUENCE [LARGE SCALE GENOMIC DNA]</scope>
    <source>
        <strain evidence="3">73/13</strain>
    </source>
</reference>
<dbReference type="GO" id="GO:0032259">
    <property type="term" value="P:methylation"/>
    <property type="evidence" value="ECO:0007669"/>
    <property type="project" value="UniProtKB-KW"/>
</dbReference>
<evidence type="ECO:0000313" key="3">
    <source>
        <dbReference type="Proteomes" id="UP000237472"/>
    </source>
</evidence>
<sequence length="240" mass="27864">MKIYADNKEVSSNQGSNEQIWEEIFSKKEWGKYPSESVIRFIARNFYNVKDRNSIKILELGLGTGANLWFCAREGFKVSGIEWSKTGVERFKARMQDEKLSTQIEQIEIGDYLEKLDNFKDESFDAWIDSYSLAYNDFEKTKQIIQKAITKLKIGGKFFSLTPSLYNEGFKEEANLGYHLVKPVSGSDAFTGVIRYCDEGDLRKLYEGEGYKITSIKIHIQKDLEKQLNELYIIEGERYE</sequence>
<organism evidence="2 3">
    <name type="scientific">Campylobacter vulpis</name>
    <dbReference type="NCBI Taxonomy" id="1655500"/>
    <lineage>
        <taxon>Bacteria</taxon>
        <taxon>Pseudomonadati</taxon>
        <taxon>Campylobacterota</taxon>
        <taxon>Epsilonproteobacteria</taxon>
        <taxon>Campylobacterales</taxon>
        <taxon>Campylobacteraceae</taxon>
        <taxon>Campylobacter</taxon>
    </lineage>
</organism>
<dbReference type="EMBL" id="LDWY01000064">
    <property type="protein sequence ID" value="PHY90402.1"/>
    <property type="molecule type" value="Genomic_DNA"/>
</dbReference>
<dbReference type="Pfam" id="PF13847">
    <property type="entry name" value="Methyltransf_31"/>
    <property type="match status" value="1"/>
</dbReference>
<dbReference type="SUPFAM" id="SSF53335">
    <property type="entry name" value="S-adenosyl-L-methionine-dependent methyltransferases"/>
    <property type="match status" value="1"/>
</dbReference>
<protein>
    <submittedName>
        <fullName evidence="2">SAM-dependent methyltransferase</fullName>
    </submittedName>
</protein>
<dbReference type="GO" id="GO:0008168">
    <property type="term" value="F:methyltransferase activity"/>
    <property type="evidence" value="ECO:0007669"/>
    <property type="project" value="UniProtKB-KW"/>
</dbReference>
<accession>A0A2G4R1F7</accession>
<keyword evidence="2" id="KW-0489">Methyltransferase</keyword>
<dbReference type="AlphaFoldDB" id="A0A2G4R1F7"/>
<evidence type="ECO:0000313" key="2">
    <source>
        <dbReference type="EMBL" id="PHY90402.1"/>
    </source>
</evidence>
<dbReference type="InterPro" id="IPR029063">
    <property type="entry name" value="SAM-dependent_MTases_sf"/>
</dbReference>
<comment type="caution">
    <text evidence="2">The sequence shown here is derived from an EMBL/GenBank/DDBJ whole genome shotgun (WGS) entry which is preliminary data.</text>
</comment>
<dbReference type="OrthoDB" id="9804312at2"/>
<dbReference type="Gene3D" id="3.40.50.150">
    <property type="entry name" value="Vaccinia Virus protein VP39"/>
    <property type="match status" value="1"/>
</dbReference>
<dbReference type="CDD" id="cd02440">
    <property type="entry name" value="AdoMet_MTases"/>
    <property type="match status" value="1"/>
</dbReference>
<keyword evidence="2" id="KW-0808">Transferase</keyword>
<proteinExistence type="predicted"/>
<evidence type="ECO:0000259" key="1">
    <source>
        <dbReference type="Pfam" id="PF13847"/>
    </source>
</evidence>
<dbReference type="Proteomes" id="UP000237472">
    <property type="component" value="Unassembled WGS sequence"/>
</dbReference>
<gene>
    <name evidence="2" type="ORF">AA994_05125</name>
</gene>
<dbReference type="RefSeq" id="WP_099461642.1">
    <property type="nucleotide sequence ID" value="NZ_LDWY01000064.1"/>
</dbReference>
<name>A0A2G4R1F7_9BACT</name>